<name>A0A8B8CFG5_CRAVI</name>
<evidence type="ECO:0000256" key="3">
    <source>
        <dbReference type="ARBA" id="ARBA00022771"/>
    </source>
</evidence>
<reference evidence="10 11" key="1">
    <citation type="submission" date="2025-04" db="UniProtKB">
        <authorList>
            <consortium name="RefSeq"/>
        </authorList>
    </citation>
    <scope>IDENTIFICATION</scope>
    <source>
        <tissue evidence="10 11">Whole sample</tissue>
    </source>
</reference>
<dbReference type="InterPro" id="IPR027806">
    <property type="entry name" value="HARBI1_dom"/>
</dbReference>
<evidence type="ECO:0000256" key="6">
    <source>
        <dbReference type="PROSITE-ProRule" id="PRU00309"/>
    </source>
</evidence>
<accession>A0A8B8CFG5</accession>
<dbReference type="RefSeq" id="XP_022307329.1">
    <property type="nucleotide sequence ID" value="XM_022451621.1"/>
</dbReference>
<dbReference type="Pfam" id="PF05485">
    <property type="entry name" value="THAP"/>
    <property type="match status" value="1"/>
</dbReference>
<evidence type="ECO:0000259" key="8">
    <source>
        <dbReference type="PROSITE" id="PS50950"/>
    </source>
</evidence>
<evidence type="ECO:0000313" key="16">
    <source>
        <dbReference type="RefSeq" id="XP_022343494.1"/>
    </source>
</evidence>
<dbReference type="OrthoDB" id="7331812at2759"/>
<evidence type="ECO:0000256" key="2">
    <source>
        <dbReference type="ARBA" id="ARBA00022723"/>
    </source>
</evidence>
<dbReference type="InterPro" id="IPR027805">
    <property type="entry name" value="Transposase_HTH_dom"/>
</dbReference>
<keyword evidence="3 6" id="KW-0863">Zinc-finger</keyword>
<protein>
    <submittedName>
        <fullName evidence="10">Uncharacterized protein LOC111113382</fullName>
    </submittedName>
    <submittedName>
        <fullName evidence="11">Uncharacterized protein LOC111114466</fullName>
    </submittedName>
    <submittedName>
        <fullName evidence="12">Uncharacterized protein LOC111119029</fullName>
    </submittedName>
    <submittedName>
        <fullName evidence="13">Uncharacterized protein LOC111120838</fullName>
    </submittedName>
    <submittedName>
        <fullName evidence="14">Uncharacterized protein LOC111132941</fullName>
    </submittedName>
    <submittedName>
        <fullName evidence="15">Uncharacterized protein LOC111133300</fullName>
    </submittedName>
    <submittedName>
        <fullName evidence="16">Uncharacterized protein LOC111136712</fullName>
    </submittedName>
</protein>
<evidence type="ECO:0000256" key="4">
    <source>
        <dbReference type="ARBA" id="ARBA00022833"/>
    </source>
</evidence>
<evidence type="ECO:0000313" key="11">
    <source>
        <dbReference type="RefSeq" id="XP_022308480.1"/>
    </source>
</evidence>
<dbReference type="GO" id="GO:0008270">
    <property type="term" value="F:zinc ion binding"/>
    <property type="evidence" value="ECO:0007669"/>
    <property type="project" value="UniProtKB-KW"/>
</dbReference>
<dbReference type="Proteomes" id="UP000694844">
    <property type="component" value="Chromosome 5"/>
</dbReference>
<feature type="domain" description="THAP-type" evidence="8">
    <location>
        <begin position="1"/>
        <end position="94"/>
    </location>
</feature>
<dbReference type="RefSeq" id="XP_022308480.1">
    <property type="nucleotide sequence ID" value="XM_022452772.1"/>
</dbReference>
<dbReference type="InterPro" id="IPR006612">
    <property type="entry name" value="THAP_Znf"/>
</dbReference>
<keyword evidence="9" id="KW-1185">Reference proteome</keyword>
<dbReference type="KEGG" id="cvn:111114466"/>
<gene>
    <name evidence="12" type="primary">LOC111119029</name>
    <name evidence="10" type="synonym">LOC111113382</name>
    <name evidence="11" type="synonym">LOC111114466</name>
    <name evidence="13" type="synonym">LOC111120838</name>
    <name evidence="14" type="synonym">LOC111132941</name>
    <name evidence="15" type="synonym">LOC111133300</name>
    <name evidence="16" type="synonym">LOC111136712</name>
</gene>
<evidence type="ECO:0000313" key="9">
    <source>
        <dbReference type="Proteomes" id="UP000694844"/>
    </source>
</evidence>
<dbReference type="RefSeq" id="XP_022314533.1">
    <property type="nucleotide sequence ID" value="XM_022458825.1"/>
</dbReference>
<evidence type="ECO:0000256" key="1">
    <source>
        <dbReference type="ARBA" id="ARBA00001968"/>
    </source>
</evidence>
<dbReference type="Proteomes" id="UP000694844">
    <property type="component" value="Chromosome 9"/>
</dbReference>
<comment type="cofactor">
    <cofactor evidence="1">
        <name>a divalent metal cation</name>
        <dbReference type="ChEBI" id="CHEBI:60240"/>
    </cofactor>
</comment>
<evidence type="ECO:0000313" key="12">
    <source>
        <dbReference type="RefSeq" id="XP_022314533.1"/>
    </source>
</evidence>
<evidence type="ECO:0000256" key="5">
    <source>
        <dbReference type="ARBA" id="ARBA00023125"/>
    </source>
</evidence>
<dbReference type="AlphaFoldDB" id="A0A8B8CFG5"/>
<dbReference type="KEGG" id="cvn:111136712"/>
<organism evidence="9 12">
    <name type="scientific">Crassostrea virginica</name>
    <name type="common">Eastern oyster</name>
    <dbReference type="NCBI Taxonomy" id="6565"/>
    <lineage>
        <taxon>Eukaryota</taxon>
        <taxon>Metazoa</taxon>
        <taxon>Spiralia</taxon>
        <taxon>Lophotrochozoa</taxon>
        <taxon>Mollusca</taxon>
        <taxon>Bivalvia</taxon>
        <taxon>Autobranchia</taxon>
        <taxon>Pteriomorphia</taxon>
        <taxon>Ostreida</taxon>
        <taxon>Ostreoidea</taxon>
        <taxon>Ostreidae</taxon>
        <taxon>Crassostrea</taxon>
    </lineage>
</organism>
<evidence type="ECO:0000313" key="14">
    <source>
        <dbReference type="RefSeq" id="XP_022336608.1"/>
    </source>
</evidence>
<dbReference type="GeneID" id="111119029"/>
<sequence length="503" mass="57179">MVNTCVVWGCTNRSKPGDSSLKFFDIPKVIEHQGIQTKELTSERRRIWLARINRADFSPDPSKRHFKVCSDHFIQGMKADLFDKTNPDWAPSLKLGPTQTNGSESSKKRYERTQTRKEKKVKFQTAEALLKLQEIPPSEEDMREIESTDINCDPPDSDSGKCTFLLEGTLECRKREMESEEEHEIKRLKQENLALKEKLCAGTGEVSPETFKEVEKVKHYTGLSYSILMALFSFLEPHIPYTSRSALTKFQKLVLVLMKLRLNLGIQDLGYRFKVTPSCVSKTFLDVIHVMYVRLKCLILWPAREELQMSMPMDFRKYFGVKVSIIIDCFEIFIVRPSNLLARAETWSNYKHHNTVKYLIGITPQGAVSFLSSGYGGRVPDKYITENCGLLAKLLPGDVVLADRGFNISESVGLCCAEVKIPAFTRGKQQLSPLELEATRKIAHTRIHVERVIGLVRNKFSILQDTIPIDYLHCQAENVPTIDKITTVCCALTNLCDSVVPFG</sequence>
<dbReference type="RefSeq" id="XP_022317539.1">
    <property type="nucleotide sequence ID" value="XM_022461831.1"/>
</dbReference>
<dbReference type="PANTHER" id="PTHR23080:SF63">
    <property type="entry name" value="TICK TRANSPOSON"/>
    <property type="match status" value="1"/>
</dbReference>
<dbReference type="KEGG" id="cvn:111119029"/>
<dbReference type="SUPFAM" id="SSF57716">
    <property type="entry name" value="Glucocorticoid receptor-like (DNA-binding domain)"/>
    <property type="match status" value="1"/>
</dbReference>
<dbReference type="GO" id="GO:0003677">
    <property type="term" value="F:DNA binding"/>
    <property type="evidence" value="ECO:0007669"/>
    <property type="project" value="UniProtKB-UniRule"/>
</dbReference>
<proteinExistence type="predicted"/>
<evidence type="ECO:0000256" key="7">
    <source>
        <dbReference type="SAM" id="MobiDB-lite"/>
    </source>
</evidence>
<evidence type="ECO:0000313" key="15">
    <source>
        <dbReference type="RefSeq" id="XP_022337271.1"/>
    </source>
</evidence>
<keyword evidence="2" id="KW-0479">Metal-binding</keyword>
<dbReference type="KEGG" id="cvn:111113382"/>
<dbReference type="RefSeq" id="XP_022336608.1">
    <property type="nucleotide sequence ID" value="XM_022480900.1"/>
</dbReference>
<dbReference type="KEGG" id="cvn:111132941"/>
<dbReference type="Proteomes" id="UP000694844">
    <property type="component" value="Chromosome 2"/>
</dbReference>
<dbReference type="Pfam" id="PF13613">
    <property type="entry name" value="HTH_Tnp_4"/>
    <property type="match status" value="1"/>
</dbReference>
<dbReference type="Pfam" id="PF13359">
    <property type="entry name" value="DDE_Tnp_4"/>
    <property type="match status" value="1"/>
</dbReference>
<dbReference type="RefSeq" id="XP_022343494.1">
    <property type="nucleotide sequence ID" value="XM_022487786.1"/>
</dbReference>
<keyword evidence="4" id="KW-0862">Zinc</keyword>
<dbReference type="KEGG" id="cvn:111133300"/>
<feature type="region of interest" description="Disordered" evidence="7">
    <location>
        <begin position="89"/>
        <end position="118"/>
    </location>
</feature>
<dbReference type="KEGG" id="cvn:111120838"/>
<evidence type="ECO:0000313" key="10">
    <source>
        <dbReference type="RefSeq" id="XP_022307329.1"/>
    </source>
</evidence>
<evidence type="ECO:0000313" key="13">
    <source>
        <dbReference type="RefSeq" id="XP_022317539.1"/>
    </source>
</evidence>
<dbReference type="PANTHER" id="PTHR23080">
    <property type="entry name" value="THAP DOMAIN PROTEIN"/>
    <property type="match status" value="1"/>
</dbReference>
<dbReference type="RefSeq" id="XP_022337271.1">
    <property type="nucleotide sequence ID" value="XM_022481563.1"/>
</dbReference>
<dbReference type="PROSITE" id="PS50950">
    <property type="entry name" value="ZF_THAP"/>
    <property type="match status" value="1"/>
</dbReference>
<keyword evidence="5 6" id="KW-0238">DNA-binding</keyword>
<feature type="compositionally biased region" description="Basic and acidic residues" evidence="7">
    <location>
        <begin position="105"/>
        <end position="116"/>
    </location>
</feature>
<dbReference type="SMART" id="SM00980">
    <property type="entry name" value="THAP"/>
    <property type="match status" value="1"/>
</dbReference>